<dbReference type="InterPro" id="IPR044944">
    <property type="entry name" value="NOS_dom_3"/>
</dbReference>
<gene>
    <name evidence="17" type="ORF">TCEB3V08_LOCUS1256</name>
</gene>
<dbReference type="InterPro" id="IPR029039">
    <property type="entry name" value="Flavoprotein-like_sf"/>
</dbReference>
<feature type="domain" description="FAD-binding FR-type" evidence="16">
    <location>
        <begin position="902"/>
        <end position="1147"/>
    </location>
</feature>
<comment type="cofactor">
    <cofactor evidence="12">
        <name>FAD</name>
        <dbReference type="ChEBI" id="CHEBI:57692"/>
    </cofactor>
    <text evidence="12">Binds 1 FAD.</text>
</comment>
<dbReference type="SUPFAM" id="SSF63380">
    <property type="entry name" value="Riboflavin synthase domain-like"/>
    <property type="match status" value="1"/>
</dbReference>
<evidence type="ECO:0000256" key="8">
    <source>
        <dbReference type="ARBA" id="ARBA00022857"/>
    </source>
</evidence>
<dbReference type="PIRSF" id="PIRSF000333">
    <property type="entry name" value="NOS"/>
    <property type="match status" value="1"/>
</dbReference>
<dbReference type="GO" id="GO:0050660">
    <property type="term" value="F:flavin adenine dinucleotide binding"/>
    <property type="evidence" value="ECO:0007669"/>
    <property type="project" value="InterPro"/>
</dbReference>
<keyword evidence="9 12" id="KW-0112">Calmodulin-binding</keyword>
<keyword evidence="11 12" id="KW-0408">Iron</keyword>
<dbReference type="InterPro" id="IPR017938">
    <property type="entry name" value="Riboflavin_synthase-like_b-brl"/>
</dbReference>
<dbReference type="GO" id="GO:0010181">
    <property type="term" value="F:FMN binding"/>
    <property type="evidence" value="ECO:0007669"/>
    <property type="project" value="InterPro"/>
</dbReference>
<dbReference type="PANTHER" id="PTHR43410">
    <property type="entry name" value="NITRIC OXIDE SYNTHASE OXYGENASE"/>
    <property type="match status" value="1"/>
</dbReference>
<keyword evidence="8 12" id="KW-0521">NADP</keyword>
<dbReference type="GO" id="GO:0050661">
    <property type="term" value="F:NADP binding"/>
    <property type="evidence" value="ECO:0007669"/>
    <property type="project" value="InterPro"/>
</dbReference>
<evidence type="ECO:0000256" key="10">
    <source>
        <dbReference type="ARBA" id="ARBA00023002"/>
    </source>
</evidence>
<dbReference type="InterPro" id="IPR003097">
    <property type="entry name" value="CysJ-like_FAD-binding"/>
</dbReference>
<dbReference type="Gene3D" id="3.90.440.10">
    <property type="entry name" value="Nitric Oxide Synthase,Heme Domain,Chain A domain 2"/>
    <property type="match status" value="1"/>
</dbReference>
<keyword evidence="3 12" id="KW-0349">Heme</keyword>
<dbReference type="GO" id="GO:0004517">
    <property type="term" value="F:nitric-oxide synthase activity"/>
    <property type="evidence" value="ECO:0007669"/>
    <property type="project" value="UniProtKB-EC"/>
</dbReference>
<evidence type="ECO:0000256" key="4">
    <source>
        <dbReference type="ARBA" id="ARBA00022630"/>
    </source>
</evidence>
<evidence type="ECO:0000256" key="12">
    <source>
        <dbReference type="PIRNR" id="PIRNR000333"/>
    </source>
</evidence>
<dbReference type="InterPro" id="IPR044943">
    <property type="entry name" value="NOS_dom_1"/>
</dbReference>
<evidence type="ECO:0000256" key="11">
    <source>
        <dbReference type="ARBA" id="ARBA00023004"/>
    </source>
</evidence>
<dbReference type="InterPro" id="IPR050607">
    <property type="entry name" value="NOS"/>
</dbReference>
<feature type="compositionally biased region" description="Basic and acidic residues" evidence="14">
    <location>
        <begin position="647"/>
        <end position="660"/>
    </location>
</feature>
<keyword evidence="7 12" id="KW-0274">FAD</keyword>
<dbReference type="Gene3D" id="1.20.990.10">
    <property type="entry name" value="NADPH-cytochrome p450 Reductase, Chain A, domain 3"/>
    <property type="match status" value="1"/>
</dbReference>
<dbReference type="InterPro" id="IPR036119">
    <property type="entry name" value="NOS_N_sf"/>
</dbReference>
<dbReference type="SUPFAM" id="SSF52343">
    <property type="entry name" value="Ferredoxin reductase-like, C-terminal NADP-linked domain"/>
    <property type="match status" value="1"/>
</dbReference>
<comment type="catalytic activity">
    <reaction evidence="12">
        <text>2 L-arginine + 3 NADPH + 4 O2 + H(+) = 2 L-citrulline + 2 nitric oxide + 3 NADP(+) + 4 H2O</text>
        <dbReference type="Rhea" id="RHEA:19897"/>
        <dbReference type="ChEBI" id="CHEBI:15377"/>
        <dbReference type="ChEBI" id="CHEBI:15378"/>
        <dbReference type="ChEBI" id="CHEBI:15379"/>
        <dbReference type="ChEBI" id="CHEBI:16480"/>
        <dbReference type="ChEBI" id="CHEBI:32682"/>
        <dbReference type="ChEBI" id="CHEBI:57743"/>
        <dbReference type="ChEBI" id="CHEBI:57783"/>
        <dbReference type="ChEBI" id="CHEBI:58349"/>
        <dbReference type="EC" id="1.14.13.39"/>
    </reaction>
</comment>
<dbReference type="InterPro" id="IPR001433">
    <property type="entry name" value="OxRdtase_FAD/NAD-bd"/>
</dbReference>
<feature type="binding site" description="axial binding residue" evidence="13">
    <location>
        <position position="125"/>
    </location>
    <ligand>
        <name>heme b</name>
        <dbReference type="ChEBI" id="CHEBI:60344"/>
    </ligand>
    <ligandPart>
        <name>Fe</name>
        <dbReference type="ChEBI" id="CHEBI:18248"/>
    </ligandPart>
</feature>
<dbReference type="Gene3D" id="3.40.50.80">
    <property type="entry name" value="Nucleotide-binding domain of ferredoxin-NADP reductase (FNR) module"/>
    <property type="match status" value="1"/>
</dbReference>
<dbReference type="Gene3D" id="2.40.30.10">
    <property type="entry name" value="Translation factors"/>
    <property type="match status" value="1"/>
</dbReference>
<dbReference type="EC" id="1.14.13.39" evidence="12"/>
<evidence type="ECO:0000256" key="7">
    <source>
        <dbReference type="ARBA" id="ARBA00022827"/>
    </source>
</evidence>
<dbReference type="InterPro" id="IPR001709">
    <property type="entry name" value="Flavoprot_Pyr_Nucl_cyt_Rdtase"/>
</dbReference>
<comment type="cofactor">
    <cofactor evidence="12">
        <name>FMN</name>
        <dbReference type="ChEBI" id="CHEBI:58210"/>
    </cofactor>
    <text evidence="12">Binds 1 FMN.</text>
</comment>
<evidence type="ECO:0000256" key="5">
    <source>
        <dbReference type="ARBA" id="ARBA00022643"/>
    </source>
</evidence>
<dbReference type="SUPFAM" id="SSF52218">
    <property type="entry name" value="Flavoproteins"/>
    <property type="match status" value="2"/>
</dbReference>
<dbReference type="InterPro" id="IPR023173">
    <property type="entry name" value="NADPH_Cyt_P450_Rdtase_alpha"/>
</dbReference>
<dbReference type="Pfam" id="PF00667">
    <property type="entry name" value="FAD_binding_1"/>
    <property type="match status" value="1"/>
</dbReference>
<dbReference type="GO" id="GO:0046872">
    <property type="term" value="F:metal ion binding"/>
    <property type="evidence" value="ECO:0007669"/>
    <property type="project" value="UniProtKB-KW"/>
</dbReference>
<dbReference type="InterPro" id="IPR012144">
    <property type="entry name" value="NOS_euk"/>
</dbReference>
<dbReference type="Gene3D" id="3.40.50.360">
    <property type="match status" value="2"/>
</dbReference>
<dbReference type="InterPro" id="IPR004030">
    <property type="entry name" value="NOS_N"/>
</dbReference>
<dbReference type="InterPro" id="IPR044940">
    <property type="entry name" value="NOS_dom_2"/>
</dbReference>
<dbReference type="EMBL" id="OC316684">
    <property type="protein sequence ID" value="CAD7393277.1"/>
    <property type="molecule type" value="Genomic_DNA"/>
</dbReference>
<keyword evidence="6 12" id="KW-0479">Metal-binding</keyword>
<dbReference type="PROSITE" id="PS50902">
    <property type="entry name" value="FLAVODOXIN_LIKE"/>
    <property type="match status" value="1"/>
</dbReference>
<feature type="region of interest" description="Disordered" evidence="14">
    <location>
        <begin position="641"/>
        <end position="673"/>
    </location>
</feature>
<evidence type="ECO:0000256" key="2">
    <source>
        <dbReference type="ARBA" id="ARBA00006267"/>
    </source>
</evidence>
<evidence type="ECO:0000256" key="3">
    <source>
        <dbReference type="ARBA" id="ARBA00022617"/>
    </source>
</evidence>
<dbReference type="Pfam" id="PF02898">
    <property type="entry name" value="NO_synthase"/>
    <property type="match status" value="1"/>
</dbReference>
<dbReference type="Gene3D" id="3.90.1230.10">
    <property type="entry name" value="Nitric Oxide Synthase, Chain A, domain 3"/>
    <property type="match status" value="1"/>
</dbReference>
<dbReference type="SUPFAM" id="SSF56512">
    <property type="entry name" value="Nitric oxide (NO) synthase oxygenase domain"/>
    <property type="match status" value="1"/>
</dbReference>
<feature type="domain" description="Flavodoxin-like" evidence="15">
    <location>
        <begin position="468"/>
        <end position="853"/>
    </location>
</feature>
<dbReference type="InterPro" id="IPR008254">
    <property type="entry name" value="Flavodoxin/NO_synth"/>
</dbReference>
<reference evidence="17" key="1">
    <citation type="submission" date="2020-11" db="EMBL/GenBank/DDBJ databases">
        <authorList>
            <person name="Tran Van P."/>
        </authorList>
    </citation>
    <scope>NUCLEOTIDE SEQUENCE</scope>
</reference>
<dbReference type="Pfam" id="PF00258">
    <property type="entry name" value="Flavodoxin_1"/>
    <property type="match status" value="2"/>
</dbReference>
<dbReference type="Gene3D" id="3.90.340.10">
    <property type="entry name" value="Nitric Oxide Synthase, Chain A, domain 1"/>
    <property type="match status" value="1"/>
</dbReference>
<dbReference type="InterPro" id="IPR017927">
    <property type="entry name" value="FAD-bd_FR_type"/>
</dbReference>
<feature type="region of interest" description="Disordered" evidence="14">
    <location>
        <begin position="586"/>
        <end position="615"/>
    </location>
</feature>
<proteinExistence type="inferred from homology"/>
<dbReference type="Pfam" id="PF00175">
    <property type="entry name" value="NAD_binding_1"/>
    <property type="match status" value="1"/>
</dbReference>
<dbReference type="GO" id="GO:0020037">
    <property type="term" value="F:heme binding"/>
    <property type="evidence" value="ECO:0007669"/>
    <property type="project" value="InterPro"/>
</dbReference>
<keyword evidence="10 12" id="KW-0560">Oxidoreductase</keyword>
<keyword evidence="4" id="KW-0285">Flavoprotein</keyword>
<evidence type="ECO:0000256" key="9">
    <source>
        <dbReference type="ARBA" id="ARBA00022860"/>
    </source>
</evidence>
<name>A0A7R9CDC9_TIMCR</name>
<dbReference type="FunFam" id="1.20.990.10:FF:000002">
    <property type="entry name" value="Nitric oxide synthase"/>
    <property type="match status" value="1"/>
</dbReference>
<feature type="compositionally biased region" description="Polar residues" evidence="14">
    <location>
        <begin position="594"/>
        <end position="609"/>
    </location>
</feature>
<keyword evidence="5 12" id="KW-0288">FMN</keyword>
<dbReference type="GO" id="GO:0005516">
    <property type="term" value="F:calmodulin binding"/>
    <property type="evidence" value="ECO:0007669"/>
    <property type="project" value="UniProtKB-KW"/>
</dbReference>
<evidence type="ECO:0000256" key="1">
    <source>
        <dbReference type="ARBA" id="ARBA00001970"/>
    </source>
</evidence>
<protein>
    <recommendedName>
        <fullName evidence="12">Nitric oxide synthase</fullName>
        <ecNumber evidence="12">1.14.13.39</ecNumber>
    </recommendedName>
</protein>
<dbReference type="InterPro" id="IPR039261">
    <property type="entry name" value="FNR_nucleotide-bd"/>
</dbReference>
<comment type="function">
    <text evidence="12">Produces nitric oxide (NO) which is a messenger molecule with diverse functions.</text>
</comment>
<comment type="similarity">
    <text evidence="2 12">Belongs to the NOS family.</text>
</comment>
<dbReference type="GO" id="GO:0006809">
    <property type="term" value="P:nitric oxide biosynthetic process"/>
    <property type="evidence" value="ECO:0007669"/>
    <property type="project" value="InterPro"/>
</dbReference>
<dbReference type="InterPro" id="IPR001094">
    <property type="entry name" value="Flavdoxin-like"/>
</dbReference>
<dbReference type="CDD" id="cd00795">
    <property type="entry name" value="NOS_oxygenase_euk"/>
    <property type="match status" value="1"/>
</dbReference>
<organism evidence="17">
    <name type="scientific">Timema cristinae</name>
    <name type="common">Walking stick</name>
    <dbReference type="NCBI Taxonomy" id="61476"/>
    <lineage>
        <taxon>Eukaryota</taxon>
        <taxon>Metazoa</taxon>
        <taxon>Ecdysozoa</taxon>
        <taxon>Arthropoda</taxon>
        <taxon>Hexapoda</taxon>
        <taxon>Insecta</taxon>
        <taxon>Pterygota</taxon>
        <taxon>Neoptera</taxon>
        <taxon>Polyneoptera</taxon>
        <taxon>Phasmatodea</taxon>
        <taxon>Timematodea</taxon>
        <taxon>Timematoidea</taxon>
        <taxon>Timematidae</taxon>
        <taxon>Timema</taxon>
    </lineage>
</organism>
<evidence type="ECO:0000256" key="14">
    <source>
        <dbReference type="SAM" id="MobiDB-lite"/>
    </source>
</evidence>
<sequence length="1334" mass="148951">MHPPAIGVTLNNYETGQSTTDRLHMAAASSSLQSQAPVCPGQICLGSVMAIPGRGTSEPRPLEQVLGQARKLLEQYYATLKQGSDSFDDRFKQVELEVCTTGTYILTKSELLFGAKLAWRNSARCIGRIQWNKLHLFDCRHVTTCQEMFDALCTHIQFSTNNGNIRSAITVFPPRTSSRSDFRVWNPQLLSYAGYKNADGSIIGDPINVEFTEVCTKLGWQGEGTQWDILPLILSSATEGPKYYELPTELVLQVHLTHPSYDWFEKLGIRWYGLPAVSGMLFDCGGVEFPAAPFNGWYMSTEIGCRDLCDPQRYNMLETVAVGMGMDTSTSVNLWKDKALVEVNIAVIHSFQKQGVTVVDHHTASSNFMKHMENEQRLRGGCPADWVWIVPPMSGSITPVFHQEMAMYHLKPSFDYQASAWKTHPWKEHAQSGKVSVKCKKFHFKQIARAVCLTTRFYRAALLRRIKATVLYATETGKSETYAKRLTEIFNHSFNATVYCMDEFDIEQLPHESLLLIVASTFGNGDAPENGEKFAHSLEAMKSNQVVIDASEDKLEYVAEKTSSIIELISEMDEAVNYRNKAENEQLNGELVTEETTPGDNVSIDNVSNENHDNESNEVAITDSEVQNSVSGEEASCGADYAGLCSGEDKDSPVPREHDVTTPTDEVSPQKHGTDELKGVVKNSQAAKKNSFSNLPSYIVDSLTDVQEEGETEENKLNGRLFEMGTNEATLLDETMNTTNRISESEDHTVSSILSIISEVKDAGSVKRQLKHINAIKSCIMENVAQMTGKPLQHIRYSVFALGSSVYPNFCAFGHYMDHLLARLGGKRLLKVAEGDEMKGQRRAFRKWVADVFPAACEAFNVEDDSQFIKETFSSKLSMDTVRFVKAKQHQLDHALSKYHNKKVSICQLLRKTNLHSSDTSRSTLLLELDAGQEIQYQPGDHVGVFPCNRKEIVDGVLSRLTIRVDLDVPVQVQVLKANNTSNGVVKTWEPHDTVPSCSLRTLLTWFLDITTPLAPIQLENLASVATDPEEQRRLLQLATNPSAYEEWRNWKFPHLLEVLTEFPSVRPTASLLVTHLNPLQPRFYSISSSPEVHPGQIHLTVAVVNYKTQGGKGPTHYGVCSNFLQDFPPGQNIHLFVRSAHNFSLPLSRTLPIIMVGPGTGIAPFRGFWQHKMAHAQASGGVGTLGHMWLFFGCQRRTMDLYHEEKEIMTSRGVLDKVFLALSREPSVPKTYVQDLLIQEAAAVYHKMVVEGGHFYVCGDCTMAQDVHQTLQRILMEQGNMTQSQAEGIIHSLKEEKRYHEDIFGITLHTTARIQMAAHADDGPHDVRGGVAA</sequence>
<dbReference type="PROSITE" id="PS60001">
    <property type="entry name" value="NOS"/>
    <property type="match status" value="1"/>
</dbReference>
<dbReference type="PROSITE" id="PS51384">
    <property type="entry name" value="FAD_FR"/>
    <property type="match status" value="1"/>
</dbReference>
<dbReference type="PANTHER" id="PTHR43410:SF1">
    <property type="entry name" value="NITRIC OXIDE SYNTHASE"/>
    <property type="match status" value="1"/>
</dbReference>
<dbReference type="PRINTS" id="PR00371">
    <property type="entry name" value="FPNCR"/>
</dbReference>
<evidence type="ECO:0000313" key="17">
    <source>
        <dbReference type="EMBL" id="CAD7393277.1"/>
    </source>
</evidence>
<comment type="cofactor">
    <cofactor evidence="1 12">
        <name>heme b</name>
        <dbReference type="ChEBI" id="CHEBI:60344"/>
    </cofactor>
</comment>
<dbReference type="PRINTS" id="PR00369">
    <property type="entry name" value="FLAVODOXIN"/>
</dbReference>
<accession>A0A7R9CDC9</accession>
<evidence type="ECO:0000259" key="15">
    <source>
        <dbReference type="PROSITE" id="PS50902"/>
    </source>
</evidence>
<dbReference type="FunFam" id="3.40.50.80:FF:000003">
    <property type="entry name" value="Nitric oxide synthase"/>
    <property type="match status" value="1"/>
</dbReference>
<evidence type="ECO:0000256" key="6">
    <source>
        <dbReference type="ARBA" id="ARBA00022723"/>
    </source>
</evidence>
<evidence type="ECO:0000256" key="13">
    <source>
        <dbReference type="PIRSR" id="PIRSR000333-1"/>
    </source>
</evidence>
<evidence type="ECO:0000259" key="16">
    <source>
        <dbReference type="PROSITE" id="PS51384"/>
    </source>
</evidence>